<reference evidence="3 4" key="1">
    <citation type="submission" date="2018-10" db="EMBL/GenBank/DDBJ databases">
        <title>Genomic Encyclopedia of Archaeal and Bacterial Type Strains, Phase II (KMG-II): from individual species to whole genera.</title>
        <authorList>
            <person name="Goeker M."/>
        </authorList>
    </citation>
    <scope>NUCLEOTIDE SEQUENCE [LARGE SCALE GENOMIC DNA]</scope>
    <source>
        <strain evidence="3 4">DSM 19727</strain>
    </source>
</reference>
<evidence type="ECO:0000256" key="1">
    <source>
        <dbReference type="ARBA" id="ARBA00022723"/>
    </source>
</evidence>
<dbReference type="InterPro" id="IPR011234">
    <property type="entry name" value="Fumarylacetoacetase-like_C"/>
</dbReference>
<name>A0A3M0A0G4_9FLAO</name>
<dbReference type="InterPro" id="IPR036663">
    <property type="entry name" value="Fumarylacetoacetase_C_sf"/>
</dbReference>
<dbReference type="GO" id="GO:0046872">
    <property type="term" value="F:metal ion binding"/>
    <property type="evidence" value="ECO:0007669"/>
    <property type="project" value="UniProtKB-KW"/>
</dbReference>
<keyword evidence="1" id="KW-0479">Metal-binding</keyword>
<protein>
    <submittedName>
        <fullName evidence="3">2-keto-4-pentenoate hydratase/2-oxohepta-3-ene-1,7-dioic acid hydratase in catechol pathway</fullName>
    </submittedName>
</protein>
<dbReference type="SUPFAM" id="SSF56529">
    <property type="entry name" value="FAH"/>
    <property type="match status" value="1"/>
</dbReference>
<dbReference type="Proteomes" id="UP000280368">
    <property type="component" value="Unassembled WGS sequence"/>
</dbReference>
<dbReference type="PANTHER" id="PTHR11820:SF7">
    <property type="entry name" value="ACYLPYRUVASE FAHD1, MITOCHONDRIAL"/>
    <property type="match status" value="1"/>
</dbReference>
<dbReference type="Gene3D" id="3.90.850.10">
    <property type="entry name" value="Fumarylacetoacetase-like, C-terminal domain"/>
    <property type="match status" value="1"/>
</dbReference>
<dbReference type="RefSeq" id="WP_121924303.1">
    <property type="nucleotide sequence ID" value="NZ_CBCSGA010000005.1"/>
</dbReference>
<dbReference type="PANTHER" id="PTHR11820">
    <property type="entry name" value="ACYLPYRUVASE"/>
    <property type="match status" value="1"/>
</dbReference>
<feature type="domain" description="Fumarylacetoacetase-like C-terminal" evidence="2">
    <location>
        <begin position="2"/>
        <end position="188"/>
    </location>
</feature>
<evidence type="ECO:0000313" key="3">
    <source>
        <dbReference type="EMBL" id="RMA78186.1"/>
    </source>
</evidence>
<dbReference type="Pfam" id="PF01557">
    <property type="entry name" value="FAA_hydrolase"/>
    <property type="match status" value="1"/>
</dbReference>
<dbReference type="EMBL" id="REFH01000007">
    <property type="protein sequence ID" value="RMA78186.1"/>
    <property type="molecule type" value="Genomic_DNA"/>
</dbReference>
<proteinExistence type="predicted"/>
<gene>
    <name evidence="3" type="ORF">BC961_0561</name>
</gene>
<dbReference type="AlphaFoldDB" id="A0A3M0A0G4"/>
<sequence>MKIICIGRNYTNHIEELKNERPTEPVVFMKPDSAILLKQHPFVIPEFSEDVHHEIEIIVKISKVGKYIEPKFAHKYYDEISVGIDFTARDLQDKLKAKGLPWEKAKAFDGSAVIGEFLPKSQFSSLENITFELKKNNETAQMGDSSLMLWKIDELISYVSQFFTLKIGDVIFTGTPEGVASVKSEDVLEGFLEGQQLFRIQVK</sequence>
<organism evidence="3 4">
    <name type="scientific">Flavobacterium weaverense</name>
    <dbReference type="NCBI Taxonomy" id="271156"/>
    <lineage>
        <taxon>Bacteria</taxon>
        <taxon>Pseudomonadati</taxon>
        <taxon>Bacteroidota</taxon>
        <taxon>Flavobacteriia</taxon>
        <taxon>Flavobacteriales</taxon>
        <taxon>Flavobacteriaceae</taxon>
        <taxon>Flavobacterium</taxon>
    </lineage>
</organism>
<keyword evidence="4" id="KW-1185">Reference proteome</keyword>
<accession>A0A3M0A0G4</accession>
<evidence type="ECO:0000313" key="4">
    <source>
        <dbReference type="Proteomes" id="UP000280368"/>
    </source>
</evidence>
<dbReference type="OrthoDB" id="9805307at2"/>
<evidence type="ECO:0000259" key="2">
    <source>
        <dbReference type="Pfam" id="PF01557"/>
    </source>
</evidence>
<dbReference type="GO" id="GO:0018773">
    <property type="term" value="F:acetylpyruvate hydrolase activity"/>
    <property type="evidence" value="ECO:0007669"/>
    <property type="project" value="TreeGrafter"/>
</dbReference>
<comment type="caution">
    <text evidence="3">The sequence shown here is derived from an EMBL/GenBank/DDBJ whole genome shotgun (WGS) entry which is preliminary data.</text>
</comment>